<feature type="transmembrane region" description="Helical" evidence="1">
    <location>
        <begin position="249"/>
        <end position="272"/>
    </location>
</feature>
<keyword evidence="1" id="KW-0812">Transmembrane</keyword>
<feature type="transmembrane region" description="Helical" evidence="1">
    <location>
        <begin position="172"/>
        <end position="191"/>
    </location>
</feature>
<protein>
    <recommendedName>
        <fullName evidence="4">Glycosyltransferase RgtA/B/C/D-like domain-containing protein</fullName>
    </recommendedName>
</protein>
<organism evidence="2 3">
    <name type="scientific">Baekduia soli</name>
    <dbReference type="NCBI Taxonomy" id="496014"/>
    <lineage>
        <taxon>Bacteria</taxon>
        <taxon>Bacillati</taxon>
        <taxon>Actinomycetota</taxon>
        <taxon>Thermoleophilia</taxon>
        <taxon>Solirubrobacterales</taxon>
        <taxon>Baekduiaceae</taxon>
        <taxon>Baekduia</taxon>
    </lineage>
</organism>
<keyword evidence="1" id="KW-1133">Transmembrane helix</keyword>
<evidence type="ECO:0008006" key="4">
    <source>
        <dbReference type="Google" id="ProtNLM"/>
    </source>
</evidence>
<feature type="transmembrane region" description="Helical" evidence="1">
    <location>
        <begin position="203"/>
        <end position="229"/>
    </location>
</feature>
<feature type="transmembrane region" description="Helical" evidence="1">
    <location>
        <begin position="329"/>
        <end position="355"/>
    </location>
</feature>
<feature type="transmembrane region" description="Helical" evidence="1">
    <location>
        <begin position="51"/>
        <end position="71"/>
    </location>
</feature>
<feature type="transmembrane region" description="Helical" evidence="1">
    <location>
        <begin position="284"/>
        <end position="306"/>
    </location>
</feature>
<dbReference type="Proteomes" id="UP000321805">
    <property type="component" value="Chromosome"/>
</dbReference>
<dbReference type="RefSeq" id="WP_146921141.1">
    <property type="nucleotide sequence ID" value="NZ_CP042430.1"/>
</dbReference>
<sequence length="429" mass="43688">MTRVTDRWMLLGALVLAAVWTVLGLGIEHGGGVLGTASPPFVMGWVPRIDVWALAAVAVLGALVAAGPALLVVRLPAFLAATTALALGAALALNAARSGTHGWWAIFDTRPGGSFEAKNEYLPGLPALSYGPRFFLDRFAELVPAMPVNVAGHPPGLLLGVDALGLSTPRRLAALCIAAAAATAPLTWALARGLGAGAARARVAGLLAAASPGLLLFGATSADAVYAALGTATAALLVRRGRAAPAAGTLLLAVAAFCSWALLALGAFAVLVVARRDGLRRAAVLAVACAVPFLVLNGALAAAVGYDPVGTLRATEGVYRRSVAEVRPWWFWSLGSPVAWGVSGGLAVTGAWLVAVRRRDTAALALAAIVVIASAAGFTKAETERIWLIFAAPACAAAAAVLPPRALRIVLLALAVQALATQLLFETVW</sequence>
<dbReference type="EMBL" id="CP042430">
    <property type="protein sequence ID" value="QEC48989.1"/>
    <property type="molecule type" value="Genomic_DNA"/>
</dbReference>
<reference evidence="2 3" key="1">
    <citation type="journal article" date="2018" name="J. Microbiol.">
        <title>Baekduia soli gen. nov., sp. nov., a novel bacterium isolated from the soil of Baekdu Mountain and proposal of a novel family name, Baekduiaceae fam. nov.</title>
        <authorList>
            <person name="An D.S."/>
            <person name="Siddiqi M.Z."/>
            <person name="Kim K.H."/>
            <person name="Yu H.S."/>
            <person name="Im W.T."/>
        </authorList>
    </citation>
    <scope>NUCLEOTIDE SEQUENCE [LARGE SCALE GENOMIC DNA]</scope>
    <source>
        <strain evidence="2 3">BR7-21</strain>
    </source>
</reference>
<evidence type="ECO:0000256" key="1">
    <source>
        <dbReference type="SAM" id="Phobius"/>
    </source>
</evidence>
<name>A0A5B8U788_9ACTN</name>
<accession>A0A5B8U788</accession>
<evidence type="ECO:0000313" key="2">
    <source>
        <dbReference type="EMBL" id="QEC48989.1"/>
    </source>
</evidence>
<feature type="transmembrane region" description="Helical" evidence="1">
    <location>
        <begin position="385"/>
        <end position="402"/>
    </location>
</feature>
<feature type="transmembrane region" description="Helical" evidence="1">
    <location>
        <begin position="362"/>
        <end position="379"/>
    </location>
</feature>
<keyword evidence="1" id="KW-0472">Membrane</keyword>
<proteinExistence type="predicted"/>
<keyword evidence="3" id="KW-1185">Reference proteome</keyword>
<evidence type="ECO:0000313" key="3">
    <source>
        <dbReference type="Proteomes" id="UP000321805"/>
    </source>
</evidence>
<feature type="transmembrane region" description="Helical" evidence="1">
    <location>
        <begin position="409"/>
        <end position="425"/>
    </location>
</feature>
<gene>
    <name evidence="2" type="ORF">FSW04_16360</name>
</gene>
<dbReference type="KEGG" id="bsol:FSW04_16360"/>
<dbReference type="OrthoDB" id="5242248at2"/>
<dbReference type="AlphaFoldDB" id="A0A5B8U788"/>